<dbReference type="OrthoDB" id="2565032at2759"/>
<dbReference type="KEGG" id="kdj:28964982"/>
<dbReference type="VEuPathDB" id="FungiDB:I303_01283"/>
<feature type="transmembrane region" description="Helical" evidence="2">
    <location>
        <begin position="619"/>
        <end position="644"/>
    </location>
</feature>
<evidence type="ECO:0000313" key="5">
    <source>
        <dbReference type="Proteomes" id="UP000078595"/>
    </source>
</evidence>
<dbReference type="RefSeq" id="XP_018267298.1">
    <property type="nucleotide sequence ID" value="XM_018404644.1"/>
</dbReference>
<feature type="region of interest" description="Disordered" evidence="1">
    <location>
        <begin position="86"/>
        <end position="213"/>
    </location>
</feature>
<protein>
    <submittedName>
        <fullName evidence="3">Uncharacterized protein</fullName>
    </submittedName>
</protein>
<feature type="region of interest" description="Disordered" evidence="1">
    <location>
        <begin position="1"/>
        <end position="53"/>
    </location>
</feature>
<reference evidence="4" key="2">
    <citation type="submission" date="2013-07" db="EMBL/GenBank/DDBJ databases">
        <authorList>
            <consortium name="The Broad Institute Genome Sequencing Platform"/>
            <person name="Cuomo C."/>
            <person name="Litvintseva A."/>
            <person name="Chen Y."/>
            <person name="Heitman J."/>
            <person name="Sun S."/>
            <person name="Springer D."/>
            <person name="Dromer F."/>
            <person name="Young S.K."/>
            <person name="Zeng Q."/>
            <person name="Gargeya S."/>
            <person name="Fitzgerald M."/>
            <person name="Abouelleil A."/>
            <person name="Alvarado L."/>
            <person name="Berlin A.M."/>
            <person name="Chapman S.B."/>
            <person name="Dewar J."/>
            <person name="Goldberg J."/>
            <person name="Griggs A."/>
            <person name="Gujja S."/>
            <person name="Hansen M."/>
            <person name="Howarth C."/>
            <person name="Imamovic A."/>
            <person name="Larimer J."/>
            <person name="McCowan C."/>
            <person name="Murphy C."/>
            <person name="Pearson M."/>
            <person name="Priest M."/>
            <person name="Roberts A."/>
            <person name="Saif S."/>
            <person name="Shea T."/>
            <person name="Sykes S."/>
            <person name="Wortman J."/>
            <person name="Nusbaum C."/>
            <person name="Birren B."/>
        </authorList>
    </citation>
    <scope>NUCLEOTIDE SEQUENCE</scope>
    <source>
        <strain evidence="4">CBS 10117</strain>
    </source>
</reference>
<feature type="compositionally biased region" description="Basic and acidic residues" evidence="1">
    <location>
        <begin position="9"/>
        <end position="18"/>
    </location>
</feature>
<proteinExistence type="predicted"/>
<dbReference type="GeneID" id="28964982"/>
<gene>
    <name evidence="3" type="ORF">I303_01283</name>
    <name evidence="4" type="ORF">I303_101275</name>
</gene>
<feature type="compositionally biased region" description="Low complexity" evidence="1">
    <location>
        <begin position="128"/>
        <end position="143"/>
    </location>
</feature>
<dbReference type="EMBL" id="CP144530">
    <property type="protein sequence ID" value="WWC58731.1"/>
    <property type="molecule type" value="Genomic_DNA"/>
</dbReference>
<keyword evidence="5" id="KW-1185">Reference proteome</keyword>
<evidence type="ECO:0000313" key="4">
    <source>
        <dbReference type="EMBL" id="WWC58731.1"/>
    </source>
</evidence>
<feature type="compositionally biased region" description="Polar residues" evidence="1">
    <location>
        <begin position="156"/>
        <end position="166"/>
    </location>
</feature>
<organism evidence="3">
    <name type="scientific">Kwoniella dejecticola CBS 10117</name>
    <dbReference type="NCBI Taxonomy" id="1296121"/>
    <lineage>
        <taxon>Eukaryota</taxon>
        <taxon>Fungi</taxon>
        <taxon>Dikarya</taxon>
        <taxon>Basidiomycota</taxon>
        <taxon>Agaricomycotina</taxon>
        <taxon>Tremellomycetes</taxon>
        <taxon>Tremellales</taxon>
        <taxon>Cryptococcaceae</taxon>
        <taxon>Kwoniella</taxon>
    </lineage>
</organism>
<keyword evidence="2" id="KW-0472">Membrane</keyword>
<sequence length="701" mass="77927">MPRISYEQHLAEKAASRENRRRRGSIVESETDAESLFSSTTYQSQSSSSPYIPSRAPLAWSTSHTGNHHLYGYTPVQRTISSASYEFAPPSSSPDVGLRRERSVSPIGLRNDTALTTSTGNNDQNTSFPFAFPPTHTLTTLPLKPQSDNEDERSFTKLSSSSNTESLAFASASGVKGKKQSQSTHLAVPSHQKEISRAKREKRRKDKLERSTLQGQKFDSPLRSWIRWMNNNGLYDYTVTSALIFALAIKFTLLSIFEREYELQITWSWGMVSDLMLYGPMKQRIMDEIMWSAVVYSWAEGETKRGGRSKRSHIIAMTTVLLSPMSLSSGRTSLPMSMILHPISTFTDSPFRDPLSLSMIALSLTVVQFHWLWAVGAYIYIIGKSVWIGGLQGVKFFALSTIASLATLSTRPTLCEFAPSTDLFSQLRTSQIPFEKLPMPGEFVTFLQDSSEMLDGHLASYCQVTKPFPTLTELIEQFTTHKLKICITALSMIPPLTIMLYSNISLRPGTKDRSSPTITLLPYLLFLTSIPVYLFFGESQIPDQDGVDVDLSVVLPLLPITLLMAFRGSAAKGSIQGGSQIEDEVWKVGVGLNVLSIVHLIPIGCGIIQNVLFSAVTVLWIYAIGASSWLSLLVIARLTSIALIPPSILLKYIQPVEVLVVKGVFAMAWFWGMKKLIENAWAMGGLSGRDRKKRKSKDKVN</sequence>
<feature type="transmembrane region" description="Helical" evidence="2">
    <location>
        <begin position="590"/>
        <end position="613"/>
    </location>
</feature>
<feature type="transmembrane region" description="Helical" evidence="2">
    <location>
        <begin position="354"/>
        <end position="381"/>
    </location>
</feature>
<dbReference type="AlphaFoldDB" id="A0A1A6AHC0"/>
<evidence type="ECO:0000313" key="3">
    <source>
        <dbReference type="EMBL" id="OBR89456.1"/>
    </source>
</evidence>
<feature type="transmembrane region" description="Helical" evidence="2">
    <location>
        <begin position="551"/>
        <end position="570"/>
    </location>
</feature>
<feature type="compositionally biased region" description="Polar residues" evidence="1">
    <location>
        <begin position="113"/>
        <end position="127"/>
    </location>
</feature>
<evidence type="ECO:0000256" key="2">
    <source>
        <dbReference type="SAM" id="Phobius"/>
    </source>
</evidence>
<feature type="transmembrane region" description="Helical" evidence="2">
    <location>
        <begin position="517"/>
        <end position="536"/>
    </location>
</feature>
<keyword evidence="2" id="KW-1133">Transmembrane helix</keyword>
<evidence type="ECO:0000256" key="1">
    <source>
        <dbReference type="SAM" id="MobiDB-lite"/>
    </source>
</evidence>
<reference evidence="3" key="1">
    <citation type="submission" date="2013-07" db="EMBL/GenBank/DDBJ databases">
        <title>The Genome Sequence of Cryptococcus dejecticola CBS10117.</title>
        <authorList>
            <consortium name="The Broad Institute Genome Sequencing Platform"/>
            <person name="Cuomo C."/>
            <person name="Litvintseva A."/>
            <person name="Chen Y."/>
            <person name="Heitman J."/>
            <person name="Sun S."/>
            <person name="Springer D."/>
            <person name="Dromer F."/>
            <person name="Young S.K."/>
            <person name="Zeng Q."/>
            <person name="Gargeya S."/>
            <person name="Fitzgerald M."/>
            <person name="Abouelleil A."/>
            <person name="Alvarado L."/>
            <person name="Berlin A.M."/>
            <person name="Chapman S.B."/>
            <person name="Dewar J."/>
            <person name="Goldberg J."/>
            <person name="Griggs A."/>
            <person name="Gujja S."/>
            <person name="Hansen M."/>
            <person name="Howarth C."/>
            <person name="Imamovic A."/>
            <person name="Larimer J."/>
            <person name="McCowan C."/>
            <person name="Murphy C."/>
            <person name="Pearson M."/>
            <person name="Priest M."/>
            <person name="Roberts A."/>
            <person name="Saif S."/>
            <person name="Shea T."/>
            <person name="Sykes S."/>
            <person name="Wortman J."/>
            <person name="Nusbaum C."/>
            <person name="Birren B."/>
        </authorList>
    </citation>
    <scope>NUCLEOTIDE SEQUENCE [LARGE SCALE GENOMIC DNA]</scope>
    <source>
        <strain evidence="3">CBS 10117</strain>
    </source>
</reference>
<dbReference type="Proteomes" id="UP000078595">
    <property type="component" value="Chromosome 1"/>
</dbReference>
<feature type="transmembrane region" description="Helical" evidence="2">
    <location>
        <begin position="656"/>
        <end position="673"/>
    </location>
</feature>
<dbReference type="STRING" id="1296121.A0A1A6AHC0"/>
<reference evidence="4" key="3">
    <citation type="submission" date="2024-02" db="EMBL/GenBank/DDBJ databases">
        <title>Comparative genomics of Cryptococcus and Kwoniella reveals pathogenesis evolution and contrasting modes of karyotype evolution via chromosome fusion or intercentromeric recombination.</title>
        <authorList>
            <person name="Coelho M.A."/>
            <person name="David-Palma M."/>
            <person name="Shea T."/>
            <person name="Bowers K."/>
            <person name="McGinley-Smith S."/>
            <person name="Mohammad A.W."/>
            <person name="Gnirke A."/>
            <person name="Yurkov A.M."/>
            <person name="Nowrousian M."/>
            <person name="Sun S."/>
            <person name="Cuomo C.A."/>
            <person name="Heitman J."/>
        </authorList>
    </citation>
    <scope>NUCLEOTIDE SEQUENCE</scope>
    <source>
        <strain evidence="4">CBS 10117</strain>
    </source>
</reference>
<dbReference type="EMBL" id="KI894027">
    <property type="protein sequence ID" value="OBR89456.1"/>
    <property type="molecule type" value="Genomic_DNA"/>
</dbReference>
<accession>A0A1A6AHC0</accession>
<keyword evidence="2" id="KW-0812">Transmembrane</keyword>
<feature type="compositionally biased region" description="Low complexity" evidence="1">
    <location>
        <begin position="38"/>
        <end position="53"/>
    </location>
</feature>
<name>A0A1A6AHC0_9TREE</name>